<reference evidence="1 2" key="1">
    <citation type="submission" date="2018-10" db="EMBL/GenBank/DDBJ databases">
        <authorList>
            <person name="Chen W.-M."/>
        </authorList>
    </citation>
    <scope>NUCLEOTIDE SEQUENCE [LARGE SCALE GENOMIC DNA]</scope>
    <source>
        <strain evidence="1 2">THS-13</strain>
    </source>
</reference>
<dbReference type="EMBL" id="RJVO01000001">
    <property type="protein sequence ID" value="ROH93229.1"/>
    <property type="molecule type" value="Genomic_DNA"/>
</dbReference>
<keyword evidence="2" id="KW-1185">Reference proteome</keyword>
<dbReference type="InParanoid" id="A0A3N0VKD7"/>
<dbReference type="Pfam" id="PF00132">
    <property type="entry name" value="Hexapep"/>
    <property type="match status" value="1"/>
</dbReference>
<sequence length="177" mass="18726">MIRAFEGIRPSLAEGAWVDESAQLIGDVSLGADSSIWPLATVRGDVNRIRIGARSNVQDNACLHVTHDGPYTPGGCGLEIGDDVTVGHGVILHACTIGNRVLIGMGSIVMDQAVIEDEVLLAAGSLVPPGKRLESGHLYRGNPLVKARVLTEAERASLKYSAEHYVRVKNRHAASGG</sequence>
<dbReference type="PANTHER" id="PTHR13061:SF56">
    <property type="entry name" value="PROTEIN YRDA"/>
    <property type="match status" value="1"/>
</dbReference>
<protein>
    <submittedName>
        <fullName evidence="1">Gamma carbonic anhydrase family protein</fullName>
    </submittedName>
</protein>
<dbReference type="PANTHER" id="PTHR13061">
    <property type="entry name" value="DYNACTIN SUBUNIT P25"/>
    <property type="match status" value="1"/>
</dbReference>
<dbReference type="RefSeq" id="WP_123210083.1">
    <property type="nucleotide sequence ID" value="NZ_RJVO01000001.1"/>
</dbReference>
<organism evidence="1 2">
    <name type="scientific">Stagnimonas aquatica</name>
    <dbReference type="NCBI Taxonomy" id="2689987"/>
    <lineage>
        <taxon>Bacteria</taxon>
        <taxon>Pseudomonadati</taxon>
        <taxon>Pseudomonadota</taxon>
        <taxon>Gammaproteobacteria</taxon>
        <taxon>Nevskiales</taxon>
        <taxon>Nevskiaceae</taxon>
        <taxon>Stagnimonas</taxon>
    </lineage>
</organism>
<accession>A0A3N0VKD7</accession>
<evidence type="ECO:0000313" key="1">
    <source>
        <dbReference type="EMBL" id="ROH93229.1"/>
    </source>
</evidence>
<dbReference type="Gene3D" id="2.160.10.10">
    <property type="entry name" value="Hexapeptide repeat proteins"/>
    <property type="match status" value="1"/>
</dbReference>
<dbReference type="CDD" id="cd04645">
    <property type="entry name" value="LbH_gamma_CA_like"/>
    <property type="match status" value="1"/>
</dbReference>
<dbReference type="FunCoup" id="A0A3N0VKD7">
    <property type="interactions" value="395"/>
</dbReference>
<dbReference type="Proteomes" id="UP000282106">
    <property type="component" value="Unassembled WGS sequence"/>
</dbReference>
<proteinExistence type="predicted"/>
<dbReference type="InterPro" id="IPR011004">
    <property type="entry name" value="Trimer_LpxA-like_sf"/>
</dbReference>
<evidence type="ECO:0000313" key="2">
    <source>
        <dbReference type="Proteomes" id="UP000282106"/>
    </source>
</evidence>
<comment type="caution">
    <text evidence="1">The sequence shown here is derived from an EMBL/GenBank/DDBJ whole genome shotgun (WGS) entry which is preliminary data.</text>
</comment>
<dbReference type="SUPFAM" id="SSF51161">
    <property type="entry name" value="Trimeric LpxA-like enzymes"/>
    <property type="match status" value="1"/>
</dbReference>
<dbReference type="InterPro" id="IPR001451">
    <property type="entry name" value="Hexapep"/>
</dbReference>
<dbReference type="InterPro" id="IPR047324">
    <property type="entry name" value="LbH_gamma_CA-like"/>
</dbReference>
<dbReference type="AlphaFoldDB" id="A0A3N0VKD7"/>
<gene>
    <name evidence="1" type="ORF">ED208_01500</name>
</gene>
<dbReference type="InterPro" id="IPR050484">
    <property type="entry name" value="Transf_Hexapept/Carb_Anhydrase"/>
</dbReference>
<name>A0A3N0VKD7_9GAMM</name>